<evidence type="ECO:0000256" key="3">
    <source>
        <dbReference type="ARBA" id="ARBA00012663"/>
    </source>
</evidence>
<comment type="caution">
    <text evidence="11">The sequence shown here is derived from an EMBL/GenBank/DDBJ whole genome shotgun (WGS) entry which is preliminary data.</text>
</comment>
<dbReference type="SUPFAM" id="SSF55545">
    <property type="entry name" value="beta-N-acetylhexosaminidase-like domain"/>
    <property type="match status" value="1"/>
</dbReference>
<dbReference type="InterPro" id="IPR015883">
    <property type="entry name" value="Glyco_hydro_20_cat"/>
</dbReference>
<dbReference type="Gene3D" id="3.20.20.80">
    <property type="entry name" value="Glycosidases"/>
    <property type="match status" value="1"/>
</dbReference>
<keyword evidence="7" id="KW-0732">Signal</keyword>
<dbReference type="InterPro" id="IPR059177">
    <property type="entry name" value="GH29D-like_dom"/>
</dbReference>
<dbReference type="PANTHER" id="PTHR22600:SF57">
    <property type="entry name" value="BETA-N-ACETYLHEXOSAMINIDASE"/>
    <property type="match status" value="1"/>
</dbReference>
<dbReference type="GO" id="GO:0005975">
    <property type="term" value="P:carbohydrate metabolic process"/>
    <property type="evidence" value="ECO:0007669"/>
    <property type="project" value="InterPro"/>
</dbReference>
<dbReference type="InterPro" id="IPR029018">
    <property type="entry name" value="Hex-like_dom2"/>
</dbReference>
<gene>
    <name evidence="11" type="ORF">EZ449_02500</name>
</gene>
<dbReference type="RefSeq" id="WP_131556368.1">
    <property type="nucleotide sequence ID" value="NZ_SJSN01000001.1"/>
</dbReference>
<dbReference type="CDD" id="cd06563">
    <property type="entry name" value="GH20_chitobiase-like"/>
    <property type="match status" value="1"/>
</dbReference>
<evidence type="ECO:0000259" key="8">
    <source>
        <dbReference type="Pfam" id="PF00728"/>
    </source>
</evidence>
<dbReference type="PANTHER" id="PTHR22600">
    <property type="entry name" value="BETA-HEXOSAMINIDASE"/>
    <property type="match status" value="1"/>
</dbReference>
<dbReference type="Pfam" id="PF02838">
    <property type="entry name" value="Glyco_hydro_20b"/>
    <property type="match status" value="1"/>
</dbReference>
<dbReference type="AlphaFoldDB" id="A0A4R0P806"/>
<evidence type="ECO:0000256" key="2">
    <source>
        <dbReference type="ARBA" id="ARBA00006285"/>
    </source>
</evidence>
<name>A0A4R0P806_9SPHI</name>
<keyword evidence="5" id="KW-0326">Glycosidase</keyword>
<evidence type="ECO:0000256" key="7">
    <source>
        <dbReference type="SAM" id="SignalP"/>
    </source>
</evidence>
<dbReference type="SUPFAM" id="SSF51445">
    <property type="entry name" value="(Trans)glycosidases"/>
    <property type="match status" value="1"/>
</dbReference>
<feature type="chain" id="PRO_5020299127" description="beta-N-acetylhexosaminidase" evidence="7">
    <location>
        <begin position="24"/>
        <end position="734"/>
    </location>
</feature>
<comment type="similarity">
    <text evidence="2">Belongs to the glycosyl hydrolase 20 family.</text>
</comment>
<evidence type="ECO:0000256" key="1">
    <source>
        <dbReference type="ARBA" id="ARBA00001231"/>
    </source>
</evidence>
<feature type="signal peptide" evidence="7">
    <location>
        <begin position="1"/>
        <end position="23"/>
    </location>
</feature>
<evidence type="ECO:0000313" key="11">
    <source>
        <dbReference type="EMBL" id="TCD12935.1"/>
    </source>
</evidence>
<evidence type="ECO:0000256" key="4">
    <source>
        <dbReference type="ARBA" id="ARBA00022801"/>
    </source>
</evidence>
<feature type="domain" description="Beta-hexosaminidase bacterial type N-terminal" evidence="9">
    <location>
        <begin position="25"/>
        <end position="154"/>
    </location>
</feature>
<accession>A0A4R0P806</accession>
<dbReference type="Proteomes" id="UP000291485">
    <property type="component" value="Unassembled WGS sequence"/>
</dbReference>
<keyword evidence="4" id="KW-0378">Hydrolase</keyword>
<dbReference type="GO" id="GO:0004563">
    <property type="term" value="F:beta-N-acetylhexosaminidase activity"/>
    <property type="evidence" value="ECO:0007669"/>
    <property type="project" value="UniProtKB-EC"/>
</dbReference>
<feature type="domain" description="Glycoside hydrolase family 20 catalytic" evidence="8">
    <location>
        <begin position="158"/>
        <end position="508"/>
    </location>
</feature>
<evidence type="ECO:0000313" key="12">
    <source>
        <dbReference type="Proteomes" id="UP000291485"/>
    </source>
</evidence>
<evidence type="ECO:0000256" key="5">
    <source>
        <dbReference type="ARBA" id="ARBA00023295"/>
    </source>
</evidence>
<dbReference type="Gene3D" id="3.30.379.10">
    <property type="entry name" value="Chitobiase/beta-hexosaminidase domain 2-like"/>
    <property type="match status" value="1"/>
</dbReference>
<evidence type="ECO:0000259" key="9">
    <source>
        <dbReference type="Pfam" id="PF02838"/>
    </source>
</evidence>
<reference evidence="11 12" key="1">
    <citation type="submission" date="2019-02" db="EMBL/GenBank/DDBJ databases">
        <title>Pedobacter sp. RP-3-11 sp. nov., isolated from Arctic soil.</title>
        <authorList>
            <person name="Dahal R.H."/>
        </authorList>
    </citation>
    <scope>NUCLEOTIDE SEQUENCE [LARGE SCALE GENOMIC DNA]</scope>
    <source>
        <strain evidence="11 12">RP-3-11</strain>
    </source>
</reference>
<feature type="active site" description="Proton donor" evidence="6">
    <location>
        <position position="322"/>
    </location>
</feature>
<dbReference type="GO" id="GO:0016020">
    <property type="term" value="C:membrane"/>
    <property type="evidence" value="ECO:0007669"/>
    <property type="project" value="TreeGrafter"/>
</dbReference>
<dbReference type="GO" id="GO:0030203">
    <property type="term" value="P:glycosaminoglycan metabolic process"/>
    <property type="evidence" value="ECO:0007669"/>
    <property type="project" value="TreeGrafter"/>
</dbReference>
<sequence length="734" mass="83608">MKNCCKLFILLLFLICNQQISFAQLNIIPLPVNIKENGNKFKIVSGTKIFYQKGLKEQALLLASALSPATGFDFEVKESVNAVAGIFLHLGKKDGNRERYQLTVNSSKVNISGKTGAGVFYGIQTLLQMLPPEIYSQQRKRNKIWELPGVEIRDEPSYVWRGMMLDVSRYFFSKEYVLRYIDMMAMYKMNTLHFHLIDDSGWRLEIKKYPKLTSVGAWRGEGAERTGGYYTQEDIKEMVAYAALRNVEIIPEIELPAHTLSALAAYPYLGCIGKNYEVQTQHSISKELYCVGKESTFEFLEDVFKEAAALFPSKYVHIGGDEAVYTRWEACPFCQKRKADLKLEKESQLQVYFNKRVQKMLNKYGKTIVGWDEIIDDGLTEKSVGMIWAKPERTLKAVAAGHDVVISLTKFLYFDMPEAFLPGEVQAASWVGAVPMEKVYQLNPLVNNLDEKYRSQILGASGTMWADQFIHGTKLPEMAPLNENRSEKYFDYLTLPRLSALAEVVWTPAEKQNWNDFQNRMRSQYNKYQQAGFGFRLPQPKVISQQKMDDGYLVKVENLVDGAQIRYTSDGTYPNAYSNIYSEAVKVKNLSDFYAITVLNRDQYSLPLFFPENYDRFKNLGLLLTEWKSNKIVTNESVVLDMNATGKIDQNGKYTITFQPVSGNSSLEIQSVAIYKNGIKISEDNTKSSAGLQKTSSYHFQIDNYETGAEFRIKVGLKGIDGNDTNGAVFIRRE</sequence>
<dbReference type="InterPro" id="IPR015882">
    <property type="entry name" value="HEX_bac_N"/>
</dbReference>
<feature type="domain" description="GH29D-like beta-sandwich" evidence="10">
    <location>
        <begin position="558"/>
        <end position="598"/>
    </location>
</feature>
<dbReference type="Pfam" id="PF13290">
    <property type="entry name" value="CHB_HEX_C_1"/>
    <property type="match status" value="1"/>
</dbReference>
<dbReference type="EMBL" id="SJSN01000001">
    <property type="protein sequence ID" value="TCD12935.1"/>
    <property type="molecule type" value="Genomic_DNA"/>
</dbReference>
<dbReference type="EC" id="3.2.1.52" evidence="3"/>
<organism evidence="11 12">
    <name type="scientific">Pedobacter frigidisoli</name>
    <dbReference type="NCBI Taxonomy" id="2530455"/>
    <lineage>
        <taxon>Bacteria</taxon>
        <taxon>Pseudomonadati</taxon>
        <taxon>Bacteroidota</taxon>
        <taxon>Sphingobacteriia</taxon>
        <taxon>Sphingobacteriales</taxon>
        <taxon>Sphingobacteriaceae</taxon>
        <taxon>Pedobacter</taxon>
    </lineage>
</organism>
<dbReference type="PRINTS" id="PR00738">
    <property type="entry name" value="GLHYDRLASE20"/>
</dbReference>
<keyword evidence="12" id="KW-1185">Reference proteome</keyword>
<dbReference type="InterPro" id="IPR025705">
    <property type="entry name" value="Beta_hexosaminidase_sua/sub"/>
</dbReference>
<dbReference type="Pfam" id="PF00728">
    <property type="entry name" value="Glyco_hydro_20"/>
    <property type="match status" value="1"/>
</dbReference>
<evidence type="ECO:0000256" key="6">
    <source>
        <dbReference type="PIRSR" id="PIRSR625705-1"/>
    </source>
</evidence>
<proteinExistence type="inferred from homology"/>
<dbReference type="InterPro" id="IPR017853">
    <property type="entry name" value="GH"/>
</dbReference>
<dbReference type="OrthoDB" id="1006965at2"/>
<evidence type="ECO:0000259" key="10">
    <source>
        <dbReference type="Pfam" id="PF13290"/>
    </source>
</evidence>
<protein>
    <recommendedName>
        <fullName evidence="3">beta-N-acetylhexosaminidase</fullName>
        <ecNumber evidence="3">3.2.1.52</ecNumber>
    </recommendedName>
</protein>
<comment type="catalytic activity">
    <reaction evidence="1">
        <text>Hydrolysis of terminal non-reducing N-acetyl-D-hexosamine residues in N-acetyl-beta-D-hexosaminides.</text>
        <dbReference type="EC" id="3.2.1.52"/>
    </reaction>
</comment>